<evidence type="ECO:0000313" key="3">
    <source>
        <dbReference type="Proteomes" id="UP000000560"/>
    </source>
</evidence>
<feature type="region of interest" description="Disordered" evidence="1">
    <location>
        <begin position="49"/>
        <end position="93"/>
    </location>
</feature>
<dbReference type="GeneID" id="74896904"/>
<keyword evidence="3" id="KW-1185">Reference proteome</keyword>
<dbReference type="InParanoid" id="C8VS59"/>
<dbReference type="Proteomes" id="UP000000560">
    <property type="component" value="Chromosome VIII"/>
</dbReference>
<proteinExistence type="predicted"/>
<dbReference type="HOGENOM" id="CLU_2399674_0_0_1"/>
<organism evidence="2 3">
    <name type="scientific">Emericella nidulans (strain FGSC A4 / ATCC 38163 / CBS 112.46 / NRRL 194 / M139)</name>
    <name type="common">Aspergillus nidulans</name>
    <dbReference type="NCBI Taxonomy" id="227321"/>
    <lineage>
        <taxon>Eukaryota</taxon>
        <taxon>Fungi</taxon>
        <taxon>Dikarya</taxon>
        <taxon>Ascomycota</taxon>
        <taxon>Pezizomycotina</taxon>
        <taxon>Eurotiomycetes</taxon>
        <taxon>Eurotiomycetidae</taxon>
        <taxon>Eurotiales</taxon>
        <taxon>Aspergillaceae</taxon>
        <taxon>Aspergillus</taxon>
        <taxon>Aspergillus subgen. Nidulantes</taxon>
    </lineage>
</organism>
<feature type="compositionally biased region" description="Polar residues" evidence="1">
    <location>
        <begin position="54"/>
        <end position="64"/>
    </location>
</feature>
<name>C8VS59_EMENI</name>
<protein>
    <submittedName>
        <fullName evidence="2">Uncharacterized protein</fullName>
    </submittedName>
</protein>
<dbReference type="RefSeq" id="XP_050469001.1">
    <property type="nucleotide sequence ID" value="XM_050613165.1"/>
</dbReference>
<gene>
    <name evidence="2" type="ORF">ANIA_11300</name>
</gene>
<dbReference type="AlphaFoldDB" id="C8VS59"/>
<accession>C8VS59</accession>
<sequence>MPANFELEDGSATRLKRDALAGYQYRCRQKRSLSASTLGQPINIRSHGAANIASAETNPKNQSRLVRRENPERASPKQGNPGCQNQGFPRLCS</sequence>
<evidence type="ECO:0000313" key="2">
    <source>
        <dbReference type="EMBL" id="CBF87720.1"/>
    </source>
</evidence>
<dbReference type="KEGG" id="ani:ANIA_11300"/>
<reference evidence="3" key="2">
    <citation type="journal article" date="2009" name="Fungal Genet. Biol.">
        <title>The 2008 update of the Aspergillus nidulans genome annotation: a community effort.</title>
        <authorList>
            <person name="Wortman J.R."/>
            <person name="Gilsenan J.M."/>
            <person name="Joardar V."/>
            <person name="Deegan J."/>
            <person name="Clutterbuck J."/>
            <person name="Andersen M.R."/>
            <person name="Archer D."/>
            <person name="Bencina M."/>
            <person name="Braus G."/>
            <person name="Coutinho P."/>
            <person name="von Dohren H."/>
            <person name="Doonan J."/>
            <person name="Driessen A.J."/>
            <person name="Durek P."/>
            <person name="Espeso E."/>
            <person name="Fekete E."/>
            <person name="Flipphi M."/>
            <person name="Estrada C.G."/>
            <person name="Geysens S."/>
            <person name="Goldman G."/>
            <person name="de Groot P.W."/>
            <person name="Hansen K."/>
            <person name="Harris S.D."/>
            <person name="Heinekamp T."/>
            <person name="Helmstaedt K."/>
            <person name="Henrissat B."/>
            <person name="Hofmann G."/>
            <person name="Homan T."/>
            <person name="Horio T."/>
            <person name="Horiuchi H."/>
            <person name="James S."/>
            <person name="Jones M."/>
            <person name="Karaffa L."/>
            <person name="Karanyi Z."/>
            <person name="Kato M."/>
            <person name="Keller N."/>
            <person name="Kelly D.E."/>
            <person name="Kiel J.A."/>
            <person name="Kim J.M."/>
            <person name="van der Klei I.J."/>
            <person name="Klis F.M."/>
            <person name="Kovalchuk A."/>
            <person name="Krasevec N."/>
            <person name="Kubicek C.P."/>
            <person name="Liu B."/>
            <person name="Maccabe A."/>
            <person name="Meyer V."/>
            <person name="Mirabito P."/>
            <person name="Miskei M."/>
            <person name="Mos M."/>
            <person name="Mullins J."/>
            <person name="Nelson D.R."/>
            <person name="Nielsen J."/>
            <person name="Oakley B.R."/>
            <person name="Osmani S.A."/>
            <person name="Pakula T."/>
            <person name="Paszewski A."/>
            <person name="Paulsen I."/>
            <person name="Pilsyk S."/>
            <person name="Pocsi I."/>
            <person name="Punt P.J."/>
            <person name="Ram A.F."/>
            <person name="Ren Q."/>
            <person name="Robellet X."/>
            <person name="Robson G."/>
            <person name="Seiboth B."/>
            <person name="van Solingen P."/>
            <person name="Specht T."/>
            <person name="Sun J."/>
            <person name="Taheri-Talesh N."/>
            <person name="Takeshita N."/>
            <person name="Ussery D."/>
            <person name="vanKuyk P.A."/>
            <person name="Visser H."/>
            <person name="van de Vondervoort P.J."/>
            <person name="de Vries R.P."/>
            <person name="Walton J."/>
            <person name="Xiang X."/>
            <person name="Xiong Y."/>
            <person name="Zeng A.P."/>
            <person name="Brandt B.W."/>
            <person name="Cornell M.J."/>
            <person name="van den Hondel C.A."/>
            <person name="Visser J."/>
            <person name="Oliver S.G."/>
            <person name="Turner G."/>
        </authorList>
    </citation>
    <scope>GENOME REANNOTATION</scope>
    <source>
        <strain evidence="3">FGSC A4 / ATCC 38163 / CBS 112.46 / NRRL 194 / M139</strain>
    </source>
</reference>
<evidence type="ECO:0000256" key="1">
    <source>
        <dbReference type="SAM" id="MobiDB-lite"/>
    </source>
</evidence>
<dbReference type="EMBL" id="BN001308">
    <property type="protein sequence ID" value="CBF87720.1"/>
    <property type="molecule type" value="Genomic_DNA"/>
</dbReference>
<reference evidence="3" key="1">
    <citation type="journal article" date="2005" name="Nature">
        <title>Sequencing of Aspergillus nidulans and comparative analysis with A. fumigatus and A. oryzae.</title>
        <authorList>
            <person name="Galagan J.E."/>
            <person name="Calvo S.E."/>
            <person name="Cuomo C."/>
            <person name="Ma L.J."/>
            <person name="Wortman J.R."/>
            <person name="Batzoglou S."/>
            <person name="Lee S.I."/>
            <person name="Basturkmen M."/>
            <person name="Spevak C.C."/>
            <person name="Clutterbuck J."/>
            <person name="Kapitonov V."/>
            <person name="Jurka J."/>
            <person name="Scazzocchio C."/>
            <person name="Farman M."/>
            <person name="Butler J."/>
            <person name="Purcell S."/>
            <person name="Harris S."/>
            <person name="Braus G.H."/>
            <person name="Draht O."/>
            <person name="Busch S."/>
            <person name="D'Enfert C."/>
            <person name="Bouchier C."/>
            <person name="Goldman G.H."/>
            <person name="Bell-Pedersen D."/>
            <person name="Griffiths-Jones S."/>
            <person name="Doonan J.H."/>
            <person name="Yu J."/>
            <person name="Vienken K."/>
            <person name="Pain A."/>
            <person name="Freitag M."/>
            <person name="Selker E.U."/>
            <person name="Archer D.B."/>
            <person name="Penalva M.A."/>
            <person name="Oakley B.R."/>
            <person name="Momany M."/>
            <person name="Tanaka T."/>
            <person name="Kumagai T."/>
            <person name="Asai K."/>
            <person name="Machida M."/>
            <person name="Nierman W.C."/>
            <person name="Denning D.W."/>
            <person name="Caddick M."/>
            <person name="Hynes M."/>
            <person name="Paoletti M."/>
            <person name="Fischer R."/>
            <person name="Miller B."/>
            <person name="Dyer P."/>
            <person name="Sachs M.S."/>
            <person name="Osmani S.A."/>
            <person name="Birren B.W."/>
        </authorList>
    </citation>
    <scope>NUCLEOTIDE SEQUENCE [LARGE SCALE GENOMIC DNA]</scope>
    <source>
        <strain evidence="3">FGSC A4 / ATCC 38163 / CBS 112.46 / NRRL 194 / M139</strain>
    </source>
</reference>
<feature type="compositionally biased region" description="Polar residues" evidence="1">
    <location>
        <begin position="77"/>
        <end position="87"/>
    </location>
</feature>
<feature type="compositionally biased region" description="Basic and acidic residues" evidence="1">
    <location>
        <begin position="66"/>
        <end position="75"/>
    </location>
</feature>